<accession>A0A1I5CKX6</accession>
<keyword evidence="4" id="KW-1185">Reference proteome</keyword>
<dbReference type="InterPro" id="IPR002491">
    <property type="entry name" value="ABC_transptr_periplasmic_BD"/>
</dbReference>
<dbReference type="NCBIfam" id="NF038402">
    <property type="entry name" value="TroA_like"/>
    <property type="match status" value="1"/>
</dbReference>
<keyword evidence="1" id="KW-0732">Signal</keyword>
<dbReference type="Proteomes" id="UP000198705">
    <property type="component" value="Unassembled WGS sequence"/>
</dbReference>
<reference evidence="4" key="1">
    <citation type="submission" date="2016-10" db="EMBL/GenBank/DDBJ databases">
        <authorList>
            <person name="Varghese N."/>
            <person name="Submissions S."/>
        </authorList>
    </citation>
    <scope>NUCLEOTIDE SEQUENCE [LARGE SCALE GENOMIC DNA]</scope>
    <source>
        <strain evidence="4">DSM 23925</strain>
    </source>
</reference>
<dbReference type="PANTHER" id="PTHR30535:SF35">
    <property type="entry name" value="PERIPLASMIC BINDING PROTEIN"/>
    <property type="match status" value="1"/>
</dbReference>
<feature type="domain" description="Fe/B12 periplasmic-binding" evidence="2">
    <location>
        <begin position="19"/>
        <end position="265"/>
    </location>
</feature>
<protein>
    <submittedName>
        <fullName evidence="3">ABC-type Fe3+-hydroxamate transport system, substrate-binding protein</fullName>
    </submittedName>
</protein>
<evidence type="ECO:0000259" key="2">
    <source>
        <dbReference type="PROSITE" id="PS50983"/>
    </source>
</evidence>
<sequence length="265" mass="30710">MQIKDQLQRVIKLNRTPQRIVCLVPSITELICDLGLEPLLVGVTKFCVHPQHIITNVVVVGGTKQVHYDKIRNLNPDIILCNKEENTPEMIRELEAITTVHISDVNTIEDCLELMDMYGIIFQCSPQAKSLISKISSAKIDFEDFIKTQPVREVTYFIWKDPWMVVANNTFINYMLSLNNFKNTFQKESRYPEIAMDGIYSTVELVLLSSEPYPFKNEHKKAIQPQFPNAKIFLVNGEMFSWYGSRLLLAFDYFKTWHRTVLPSE</sequence>
<dbReference type="AlphaFoldDB" id="A0A1I5CKX6"/>
<dbReference type="InterPro" id="IPR054828">
    <property type="entry name" value="Vit_B12_bind_prot"/>
</dbReference>
<dbReference type="Gene3D" id="3.40.50.1980">
    <property type="entry name" value="Nitrogenase molybdenum iron protein domain"/>
    <property type="match status" value="2"/>
</dbReference>
<dbReference type="OrthoDB" id="9816357at2"/>
<evidence type="ECO:0000313" key="4">
    <source>
        <dbReference type="Proteomes" id="UP000198705"/>
    </source>
</evidence>
<dbReference type="InterPro" id="IPR050902">
    <property type="entry name" value="ABC_Transporter_SBP"/>
</dbReference>
<dbReference type="EMBL" id="FOVN01000005">
    <property type="protein sequence ID" value="SFN87659.1"/>
    <property type="molecule type" value="Genomic_DNA"/>
</dbReference>
<dbReference type="Pfam" id="PF01497">
    <property type="entry name" value="Peripla_BP_2"/>
    <property type="match status" value="1"/>
</dbReference>
<evidence type="ECO:0000313" key="3">
    <source>
        <dbReference type="EMBL" id="SFN87659.1"/>
    </source>
</evidence>
<proteinExistence type="predicted"/>
<dbReference type="PROSITE" id="PS50983">
    <property type="entry name" value="FE_B12_PBP"/>
    <property type="match status" value="1"/>
</dbReference>
<dbReference type="SUPFAM" id="SSF53807">
    <property type="entry name" value="Helical backbone' metal receptor"/>
    <property type="match status" value="1"/>
</dbReference>
<dbReference type="STRING" id="649333.SAMN04487989_105143"/>
<dbReference type="RefSeq" id="WP_092208944.1">
    <property type="nucleotide sequence ID" value="NZ_FOVN01000005.1"/>
</dbReference>
<name>A0A1I5CKX6_9FLAO</name>
<gene>
    <name evidence="3" type="ORF">SAMN04487989_105143</name>
</gene>
<organism evidence="3 4">
    <name type="scientific">Bizionia echini</name>
    <dbReference type="NCBI Taxonomy" id="649333"/>
    <lineage>
        <taxon>Bacteria</taxon>
        <taxon>Pseudomonadati</taxon>
        <taxon>Bacteroidota</taxon>
        <taxon>Flavobacteriia</taxon>
        <taxon>Flavobacteriales</taxon>
        <taxon>Flavobacteriaceae</taxon>
        <taxon>Bizionia</taxon>
    </lineage>
</organism>
<evidence type="ECO:0000256" key="1">
    <source>
        <dbReference type="ARBA" id="ARBA00022729"/>
    </source>
</evidence>
<dbReference type="PANTHER" id="PTHR30535">
    <property type="entry name" value="VITAMIN B12-BINDING PROTEIN"/>
    <property type="match status" value="1"/>
</dbReference>